<keyword evidence="2" id="KW-1185">Reference proteome</keyword>
<dbReference type="Gramene" id="FCD_00026989-RA">
    <property type="protein sequence ID" value="FCD_00026989-RA:cds"/>
    <property type="gene ID" value="FCD_00026989"/>
</dbReference>
<proteinExistence type="predicted"/>
<reference evidence="1" key="1">
    <citation type="submission" date="2023-07" db="EMBL/GenBank/DDBJ databases">
        <title>draft genome sequence of fig (Ficus carica).</title>
        <authorList>
            <person name="Takahashi T."/>
            <person name="Nishimura K."/>
        </authorList>
    </citation>
    <scope>NUCLEOTIDE SEQUENCE</scope>
</reference>
<dbReference type="EMBL" id="BTGU01000022">
    <property type="protein sequence ID" value="GMN46265.1"/>
    <property type="molecule type" value="Genomic_DNA"/>
</dbReference>
<gene>
    <name evidence="1" type="ORF">TIFTF001_015455</name>
</gene>
<dbReference type="Proteomes" id="UP001187192">
    <property type="component" value="Unassembled WGS sequence"/>
</dbReference>
<sequence length="54" mass="5923">MGSRRRVGRVATERWVMNGNGDLQVHEGDVGDSLWKPLTEKSKIHDGSPSSQCG</sequence>
<name>A0AA88A5V3_FICCA</name>
<protein>
    <submittedName>
        <fullName evidence="1">Uncharacterized protein</fullName>
    </submittedName>
</protein>
<evidence type="ECO:0000313" key="2">
    <source>
        <dbReference type="Proteomes" id="UP001187192"/>
    </source>
</evidence>
<dbReference type="AlphaFoldDB" id="A0AA88A5V3"/>
<evidence type="ECO:0000313" key="1">
    <source>
        <dbReference type="EMBL" id="GMN46265.1"/>
    </source>
</evidence>
<comment type="caution">
    <text evidence="1">The sequence shown here is derived from an EMBL/GenBank/DDBJ whole genome shotgun (WGS) entry which is preliminary data.</text>
</comment>
<organism evidence="1 2">
    <name type="scientific">Ficus carica</name>
    <name type="common">Common fig</name>
    <dbReference type="NCBI Taxonomy" id="3494"/>
    <lineage>
        <taxon>Eukaryota</taxon>
        <taxon>Viridiplantae</taxon>
        <taxon>Streptophyta</taxon>
        <taxon>Embryophyta</taxon>
        <taxon>Tracheophyta</taxon>
        <taxon>Spermatophyta</taxon>
        <taxon>Magnoliopsida</taxon>
        <taxon>eudicotyledons</taxon>
        <taxon>Gunneridae</taxon>
        <taxon>Pentapetalae</taxon>
        <taxon>rosids</taxon>
        <taxon>fabids</taxon>
        <taxon>Rosales</taxon>
        <taxon>Moraceae</taxon>
        <taxon>Ficeae</taxon>
        <taxon>Ficus</taxon>
    </lineage>
</organism>
<accession>A0AA88A5V3</accession>